<dbReference type="CDD" id="cd06173">
    <property type="entry name" value="MFS_MefA_like"/>
    <property type="match status" value="1"/>
</dbReference>
<evidence type="ECO:0000256" key="1">
    <source>
        <dbReference type="ARBA" id="ARBA00004651"/>
    </source>
</evidence>
<dbReference type="GO" id="GO:0005886">
    <property type="term" value="C:plasma membrane"/>
    <property type="evidence" value="ECO:0007669"/>
    <property type="project" value="UniProtKB-SubCell"/>
</dbReference>
<dbReference type="Proteomes" id="UP000198226">
    <property type="component" value="Chromosome I"/>
</dbReference>
<evidence type="ECO:0000256" key="4">
    <source>
        <dbReference type="ARBA" id="ARBA00022989"/>
    </source>
</evidence>
<dbReference type="InterPro" id="IPR036259">
    <property type="entry name" value="MFS_trans_sf"/>
</dbReference>
<dbReference type="OrthoDB" id="9815525at2"/>
<keyword evidence="2" id="KW-1003">Cell membrane</keyword>
<dbReference type="Gene3D" id="1.20.1250.20">
    <property type="entry name" value="MFS general substrate transporter like domains"/>
    <property type="match status" value="1"/>
</dbReference>
<name>A0A109IJV7_9ACTN</name>
<sequence length="420" mass="43678">MTGVGVRGREDARQGWRDFRWLWGGQSVSLVGDQVLMLALPLAATQALGASAFDVGLLAAAVKLPYLVIGLPAGVWVARVGLRRSMIGADGIRALAVLSVPLAGFAGVLSFAHLMVAALVTGVCSVFFQIAYQSYAPLLIADSDRLHAANTRLTFSESMALLLGPGLAGLVVGLTGAVRAMLADSATFLVSMVTLLLIRHRAAPVPVVERGPVWQEVGAGIRFVLQQPLLRLIMASGLVYNLGIAMYMAMVAIFAVNHLHLSPTVFGLAVGLGGAGFPVGTLLARWLTRRFGIGPTLGIASVPIVAGLATTVCAFGGYAAVMVSVGTFVYGAGSGAFKTNALTIRHLVTPDHMSTRATAVHRFVTWGVMPVGAVVAGLVGDRFGLRVAMVTSVAVVATCLVPSLSKPMRRAKSLTRTAAA</sequence>
<keyword evidence="3" id="KW-0812">Transmembrane</keyword>
<dbReference type="InterPro" id="IPR011701">
    <property type="entry name" value="MFS"/>
</dbReference>
<dbReference type="PANTHER" id="PTHR23513">
    <property type="entry name" value="INTEGRAL MEMBRANE EFFLUX PROTEIN-RELATED"/>
    <property type="match status" value="1"/>
</dbReference>
<dbReference type="InterPro" id="IPR020846">
    <property type="entry name" value="MFS_dom"/>
</dbReference>
<accession>A0A109IJV7</accession>
<evidence type="ECO:0000256" key="5">
    <source>
        <dbReference type="ARBA" id="ARBA00023136"/>
    </source>
</evidence>
<dbReference type="AlphaFoldDB" id="A0A109IJV7"/>
<proteinExistence type="predicted"/>
<gene>
    <name evidence="7" type="ORF">GA0070623_1651</name>
</gene>
<evidence type="ECO:0000256" key="2">
    <source>
        <dbReference type="ARBA" id="ARBA00022475"/>
    </source>
</evidence>
<dbReference type="Pfam" id="PF07690">
    <property type="entry name" value="MFS_1"/>
    <property type="match status" value="1"/>
</dbReference>
<keyword evidence="5" id="KW-0472">Membrane</keyword>
<comment type="subcellular location">
    <subcellularLocation>
        <location evidence="1">Cell membrane</location>
        <topology evidence="1">Multi-pass membrane protein</topology>
    </subcellularLocation>
</comment>
<reference evidence="8" key="1">
    <citation type="submission" date="2016-06" db="EMBL/GenBank/DDBJ databases">
        <authorList>
            <person name="Varghese N."/>
            <person name="Submissions Spin"/>
        </authorList>
    </citation>
    <scope>NUCLEOTIDE SEQUENCE [LARGE SCALE GENOMIC DNA]</scope>
    <source>
        <strain evidence="8">DSM 44983</strain>
    </source>
</reference>
<keyword evidence="8" id="KW-1185">Reference proteome</keyword>
<protein>
    <submittedName>
        <fullName evidence="7">Predicted arabinose efflux permease, MFS family</fullName>
    </submittedName>
</protein>
<evidence type="ECO:0000313" key="7">
    <source>
        <dbReference type="EMBL" id="SCG49033.1"/>
    </source>
</evidence>
<evidence type="ECO:0000259" key="6">
    <source>
        <dbReference type="PROSITE" id="PS50850"/>
    </source>
</evidence>
<dbReference type="SUPFAM" id="SSF103473">
    <property type="entry name" value="MFS general substrate transporter"/>
    <property type="match status" value="1"/>
</dbReference>
<organism evidence="7 8">
    <name type="scientific">Micromonospora rifamycinica</name>
    <dbReference type="NCBI Taxonomy" id="291594"/>
    <lineage>
        <taxon>Bacteria</taxon>
        <taxon>Bacillati</taxon>
        <taxon>Actinomycetota</taxon>
        <taxon>Actinomycetes</taxon>
        <taxon>Micromonosporales</taxon>
        <taxon>Micromonosporaceae</taxon>
        <taxon>Micromonospora</taxon>
    </lineage>
</organism>
<dbReference type="RefSeq" id="WP_067308940.1">
    <property type="nucleotide sequence ID" value="NZ_LRMV01000071.1"/>
</dbReference>
<dbReference type="PANTHER" id="PTHR23513:SF6">
    <property type="entry name" value="MAJOR FACILITATOR SUPERFAMILY ASSOCIATED DOMAIN-CONTAINING PROTEIN"/>
    <property type="match status" value="1"/>
</dbReference>
<evidence type="ECO:0000313" key="8">
    <source>
        <dbReference type="Proteomes" id="UP000198226"/>
    </source>
</evidence>
<feature type="domain" description="Major facilitator superfamily (MFS) profile" evidence="6">
    <location>
        <begin position="229"/>
        <end position="420"/>
    </location>
</feature>
<dbReference type="EMBL" id="LT607752">
    <property type="protein sequence ID" value="SCG49033.1"/>
    <property type="molecule type" value="Genomic_DNA"/>
</dbReference>
<keyword evidence="4" id="KW-1133">Transmembrane helix</keyword>
<evidence type="ECO:0000256" key="3">
    <source>
        <dbReference type="ARBA" id="ARBA00022692"/>
    </source>
</evidence>
<dbReference type="PROSITE" id="PS50850">
    <property type="entry name" value="MFS"/>
    <property type="match status" value="1"/>
</dbReference>
<dbReference type="GO" id="GO:0022857">
    <property type="term" value="F:transmembrane transporter activity"/>
    <property type="evidence" value="ECO:0007669"/>
    <property type="project" value="InterPro"/>
</dbReference>